<dbReference type="InterPro" id="IPR009003">
    <property type="entry name" value="Peptidase_S1_PA"/>
</dbReference>
<dbReference type="PANTHER" id="PTHR24253:SF153">
    <property type="entry name" value="SERINE PROTEASE HEPSIN"/>
    <property type="match status" value="1"/>
</dbReference>
<evidence type="ECO:0000313" key="4">
    <source>
        <dbReference type="EMBL" id="OXA50915.1"/>
    </source>
</evidence>
<evidence type="ECO:0000313" key="5">
    <source>
        <dbReference type="Proteomes" id="UP000198287"/>
    </source>
</evidence>
<dbReference type="STRING" id="158441.A0A226DZJ5"/>
<protein>
    <submittedName>
        <fullName evidence="4">Plasma kallikrein</fullName>
    </submittedName>
</protein>
<dbReference type="PANTHER" id="PTHR24253">
    <property type="entry name" value="TRANSMEMBRANE PROTEASE SERINE"/>
    <property type="match status" value="1"/>
</dbReference>
<dbReference type="InterPro" id="IPR043504">
    <property type="entry name" value="Peptidase_S1_PA_chymotrypsin"/>
</dbReference>
<feature type="domain" description="Peptidase S1" evidence="3">
    <location>
        <begin position="122"/>
        <end position="359"/>
    </location>
</feature>
<dbReference type="CDD" id="cd00190">
    <property type="entry name" value="Tryp_SPc"/>
    <property type="match status" value="1"/>
</dbReference>
<keyword evidence="1" id="KW-1015">Disulfide bond</keyword>
<sequence>MLNCCTRVIIKFKMGSVQLGSILLCILVLQSEDCGDEYLLVSDGVGGELKVCGKVSFDKPLLASGKARDLFVRYQDGDFGSAPFKCEAKCSADQVGLNLPISFERKELSQCVCGLQNRDDRIVGGEDAKMNEFPWQAAIVYAGTRQPKCGASVLNDRYILTAVLTNFMMGGNFKLNLAIFLQTHCFWFDGMQADEVEVLIHAYILDMTKKDIAKDVKLGEMGSIRGSGYNLKLKTDEEEKTQRYRVAEIIMHPLFTEQYDYDFALLRLEKKIDLTASDSPTPICLPPPNLPDATFEDTNPWVVGWGMPDENAGGTTRVLQKLSVPILPLKRCQKWLPGLVTQRMICAGFEEGKKDACTV</sequence>
<dbReference type="GO" id="GO:0006508">
    <property type="term" value="P:proteolysis"/>
    <property type="evidence" value="ECO:0007669"/>
    <property type="project" value="InterPro"/>
</dbReference>
<evidence type="ECO:0000259" key="3">
    <source>
        <dbReference type="PROSITE" id="PS50240"/>
    </source>
</evidence>
<feature type="signal peptide" evidence="2">
    <location>
        <begin position="1"/>
        <end position="31"/>
    </location>
</feature>
<feature type="chain" id="PRO_5012488741" evidence="2">
    <location>
        <begin position="32"/>
        <end position="359"/>
    </location>
</feature>
<dbReference type="PROSITE" id="PS50240">
    <property type="entry name" value="TRYPSIN_DOM"/>
    <property type="match status" value="1"/>
</dbReference>
<keyword evidence="5" id="KW-1185">Reference proteome</keyword>
<keyword evidence="2" id="KW-0732">Signal</keyword>
<comment type="caution">
    <text evidence="4">The sequence shown here is derived from an EMBL/GenBank/DDBJ whole genome shotgun (WGS) entry which is preliminary data.</text>
</comment>
<dbReference type="SUPFAM" id="SSF50494">
    <property type="entry name" value="Trypsin-like serine proteases"/>
    <property type="match status" value="1"/>
</dbReference>
<dbReference type="Pfam" id="PF00089">
    <property type="entry name" value="Trypsin"/>
    <property type="match status" value="2"/>
</dbReference>
<dbReference type="OrthoDB" id="10002959at2759"/>
<gene>
    <name evidence="4" type="ORF">Fcan01_14141</name>
</gene>
<proteinExistence type="predicted"/>
<accession>A0A226DZJ5</accession>
<dbReference type="Gene3D" id="2.40.10.10">
    <property type="entry name" value="Trypsin-like serine proteases"/>
    <property type="match status" value="1"/>
</dbReference>
<evidence type="ECO:0000256" key="2">
    <source>
        <dbReference type="SAM" id="SignalP"/>
    </source>
</evidence>
<dbReference type="Proteomes" id="UP000198287">
    <property type="component" value="Unassembled WGS sequence"/>
</dbReference>
<organism evidence="4 5">
    <name type="scientific">Folsomia candida</name>
    <name type="common">Springtail</name>
    <dbReference type="NCBI Taxonomy" id="158441"/>
    <lineage>
        <taxon>Eukaryota</taxon>
        <taxon>Metazoa</taxon>
        <taxon>Ecdysozoa</taxon>
        <taxon>Arthropoda</taxon>
        <taxon>Hexapoda</taxon>
        <taxon>Collembola</taxon>
        <taxon>Entomobryomorpha</taxon>
        <taxon>Isotomoidea</taxon>
        <taxon>Isotomidae</taxon>
        <taxon>Proisotominae</taxon>
        <taxon>Folsomia</taxon>
    </lineage>
</organism>
<name>A0A226DZJ5_FOLCA</name>
<dbReference type="InterPro" id="IPR001254">
    <property type="entry name" value="Trypsin_dom"/>
</dbReference>
<dbReference type="AlphaFoldDB" id="A0A226DZJ5"/>
<dbReference type="SMART" id="SM00020">
    <property type="entry name" value="Tryp_SPc"/>
    <property type="match status" value="1"/>
</dbReference>
<dbReference type="EMBL" id="LNIX01000008">
    <property type="protein sequence ID" value="OXA50915.1"/>
    <property type="molecule type" value="Genomic_DNA"/>
</dbReference>
<reference evidence="4 5" key="1">
    <citation type="submission" date="2015-12" db="EMBL/GenBank/DDBJ databases">
        <title>The genome of Folsomia candida.</title>
        <authorList>
            <person name="Faddeeva A."/>
            <person name="Derks M.F."/>
            <person name="Anvar Y."/>
            <person name="Smit S."/>
            <person name="Van Straalen N."/>
            <person name="Roelofs D."/>
        </authorList>
    </citation>
    <scope>NUCLEOTIDE SEQUENCE [LARGE SCALE GENOMIC DNA]</scope>
    <source>
        <strain evidence="4 5">VU population</strain>
        <tissue evidence="4">Whole body</tissue>
    </source>
</reference>
<evidence type="ECO:0000256" key="1">
    <source>
        <dbReference type="ARBA" id="ARBA00023157"/>
    </source>
</evidence>
<dbReference type="GO" id="GO:0004252">
    <property type="term" value="F:serine-type endopeptidase activity"/>
    <property type="evidence" value="ECO:0007669"/>
    <property type="project" value="InterPro"/>
</dbReference>